<dbReference type="InterPro" id="IPR023754">
    <property type="entry name" value="HemeA_Synthase_type2"/>
</dbReference>
<feature type="transmembrane region" description="Helical" evidence="12">
    <location>
        <begin position="959"/>
        <end position="980"/>
    </location>
</feature>
<dbReference type="Pfam" id="PF01757">
    <property type="entry name" value="Acyl_transf_3"/>
    <property type="match status" value="1"/>
</dbReference>
<dbReference type="EMBL" id="NJHN03000047">
    <property type="protein sequence ID" value="KAH9420838.1"/>
    <property type="molecule type" value="Genomic_DNA"/>
</dbReference>
<feature type="transmembrane region" description="Helical" evidence="12">
    <location>
        <begin position="654"/>
        <end position="673"/>
    </location>
</feature>
<evidence type="ECO:0000313" key="14">
    <source>
        <dbReference type="EMBL" id="KAH9420838.1"/>
    </source>
</evidence>
<keyword evidence="4" id="KW-0479">Metal-binding</keyword>
<evidence type="ECO:0000256" key="3">
    <source>
        <dbReference type="ARBA" id="ARBA00022692"/>
    </source>
</evidence>
<gene>
    <name evidence="14" type="primary">COX15</name>
    <name evidence="14" type="ORF">DERP_001269</name>
</gene>
<feature type="transmembrane region" description="Helical" evidence="12">
    <location>
        <begin position="580"/>
        <end position="602"/>
    </location>
</feature>
<dbReference type="Pfam" id="PF02628">
    <property type="entry name" value="COX15-CtaA"/>
    <property type="match status" value="1"/>
</dbReference>
<feature type="transmembrane region" description="Helical" evidence="12">
    <location>
        <begin position="879"/>
        <end position="901"/>
    </location>
</feature>
<evidence type="ECO:0000256" key="12">
    <source>
        <dbReference type="SAM" id="Phobius"/>
    </source>
</evidence>
<comment type="catalytic activity">
    <reaction evidence="11">
        <text>Fe(II)-heme o + 2 A + H2O = Fe(II)-heme a + 2 AH2</text>
        <dbReference type="Rhea" id="RHEA:63388"/>
        <dbReference type="ChEBI" id="CHEBI:13193"/>
        <dbReference type="ChEBI" id="CHEBI:15377"/>
        <dbReference type="ChEBI" id="CHEBI:17499"/>
        <dbReference type="ChEBI" id="CHEBI:60530"/>
        <dbReference type="ChEBI" id="CHEBI:61715"/>
        <dbReference type="EC" id="1.17.99.9"/>
    </reaction>
    <physiologicalReaction direction="left-to-right" evidence="11">
        <dbReference type="Rhea" id="RHEA:63389"/>
    </physiologicalReaction>
</comment>
<feature type="transmembrane region" description="Helical" evidence="12">
    <location>
        <begin position="190"/>
        <end position="208"/>
    </location>
</feature>
<comment type="caution">
    <text evidence="14">The sequence shown here is derived from an EMBL/GenBank/DDBJ whole genome shotgun (WGS) entry which is preliminary data.</text>
</comment>
<feature type="transmembrane region" description="Helical" evidence="12">
    <location>
        <begin position="334"/>
        <end position="353"/>
    </location>
</feature>
<feature type="transmembrane region" description="Helical" evidence="12">
    <location>
        <begin position="1032"/>
        <end position="1057"/>
    </location>
</feature>
<evidence type="ECO:0000256" key="7">
    <source>
        <dbReference type="ARBA" id="ARBA00023004"/>
    </source>
</evidence>
<evidence type="ECO:0000256" key="1">
    <source>
        <dbReference type="ARBA" id="ARBA00001970"/>
    </source>
</evidence>
<dbReference type="SMART" id="SM00703">
    <property type="entry name" value="NRF"/>
    <property type="match status" value="1"/>
</dbReference>
<evidence type="ECO:0000259" key="13">
    <source>
        <dbReference type="SMART" id="SM00703"/>
    </source>
</evidence>
<sequence length="1111" mass="129202">MSTLFRRNFCNQIKYALSVQTVRPLILSNLRNSQNVVRHYFIPKSSIHFKSIKHSLRKFSTVPESNVTLLRRNRIIGFWLLSCAGLTFATICIGGITRLTESGLSMVDWHPFKEVPPFNTDQWEQEFEKYKQYPEFKIKNKEITLDQFKQIWYMEYIHRMLGRTIGAIYFIPAALFWSRNWLNKSTKIRVGIFGSLLAAQGLLGWYMVKSGLEEKEIYTHEPRVSQYRLAAHLGTAMVFYTLIFYNGLVNIWPDSLIKGTPIVTKQLILFKRLAAGSKLFIFATALSGAFVAGLDAGLVYNSWPKMADRWIPTDMFRQQPLWKNFFENPTCVQFIHRHLGELTAIFVLSVWAYSLKLKLPTKARMASNLLALAIITQATLGVTALLKYVPIEIASAHQANAMLTLSIALWLSKELRHGCRHALNEYFRNPFRHNWTIKMWDANGHFPSGILEGTFFEPGNFDECLKIKSADNNDIEGKYCIMEIKLQDVADPRNPPLPANFNNDEMETLYESIRFIYNWESFSGINNGFCLPSSCNDMEINDIVTEIFIPKESHLRARMRFCQDRKTQTINVPVRMGEKIIMTIFLGHLLLLLIATIMELFVKRTESTRGMLEILNCFSLIENARTLFRISRSKQHESNGEKTQFKFIHGLRVLSIYWIVLAHVFLFYPFIRYEDLVPPIHSVNTRFSIIRNIFAHFIVNAGLAVETFFFISGALTVYTVLNTNFERSNRSINIFTYIWLRWIRFTPSLLGATCLLLLWPRIGQGPLFHSDYIGFITEPCYKNWYLSFGYISNLFPSEKVCNVMHWYLSADFQLHILLYIVIYFFMKRRSLLSILYSIIMIGLGFFIPIIIVSFGWGSAPNPSIFLHPNYRFPMEQVELFIFATWNHLIPYFVGALFGIWLTQRKHQNEQMSKKAKVMFINFQWKNYLIWIILGPLFLLQPFGSYSFVDTDKPVDDPLISAIMFGLVRSIWSLGIFWLCWQCVRRQGGIIQRFLEAEIMQPFSRLSFSIYLIHIIPIWHYMFTIRQSIEISLFNLVFIGLGSASISTLLAFCHYCTFERPYVRLIKILFDQSIPSTNYNNNVNNNIEQSAATSNTVIDIVEMSNKEESRKQ</sequence>
<name>A0ABQ8JE63_DERPT</name>
<feature type="transmembrane region" description="Helical" evidence="12">
    <location>
        <begin position="228"/>
        <end position="248"/>
    </location>
</feature>
<keyword evidence="3 12" id="KW-0812">Transmembrane</keyword>
<evidence type="ECO:0000256" key="6">
    <source>
        <dbReference type="ARBA" id="ARBA00023002"/>
    </source>
</evidence>
<feature type="transmembrane region" description="Helical" evidence="12">
    <location>
        <begin position="742"/>
        <end position="762"/>
    </location>
</feature>
<proteinExistence type="predicted"/>
<keyword evidence="9 12" id="KW-0472">Membrane</keyword>
<dbReference type="InterPro" id="IPR006621">
    <property type="entry name" value="Nose-resist-to-fluoxetine_N"/>
</dbReference>
<feature type="transmembrane region" description="Helical" evidence="12">
    <location>
        <begin position="160"/>
        <end position="178"/>
    </location>
</feature>
<evidence type="ECO:0000256" key="9">
    <source>
        <dbReference type="ARBA" id="ARBA00023136"/>
    </source>
</evidence>
<feature type="transmembrane region" description="Helical" evidence="12">
    <location>
        <begin position="365"/>
        <end position="386"/>
    </location>
</feature>
<feature type="transmembrane region" description="Helical" evidence="12">
    <location>
        <begin position="1001"/>
        <end position="1020"/>
    </location>
</feature>
<dbReference type="PANTHER" id="PTHR23289:SF2">
    <property type="entry name" value="CYTOCHROME C OXIDASE ASSEMBLY PROTEIN COX15 HOMOLOG"/>
    <property type="match status" value="1"/>
</dbReference>
<evidence type="ECO:0000256" key="8">
    <source>
        <dbReference type="ARBA" id="ARBA00023133"/>
    </source>
</evidence>
<reference evidence="14 15" key="2">
    <citation type="journal article" date="2022" name="Mol. Biol. Evol.">
        <title>Comparative Genomics Reveals Insights into the Divergent Evolution of Astigmatic Mites and Household Pest Adaptations.</title>
        <authorList>
            <person name="Xiong Q."/>
            <person name="Wan A.T."/>
            <person name="Liu X."/>
            <person name="Fung C.S."/>
            <person name="Xiao X."/>
            <person name="Malainual N."/>
            <person name="Hou J."/>
            <person name="Wang L."/>
            <person name="Wang M."/>
            <person name="Yang K.Y."/>
            <person name="Cui Y."/>
            <person name="Leung E.L."/>
            <person name="Nong W."/>
            <person name="Shin S.K."/>
            <person name="Au S.W."/>
            <person name="Jeong K.Y."/>
            <person name="Chew F.T."/>
            <person name="Hui J.H."/>
            <person name="Leung T.F."/>
            <person name="Tungtrongchitr A."/>
            <person name="Zhong N."/>
            <person name="Liu Z."/>
            <person name="Tsui S.K."/>
        </authorList>
    </citation>
    <scope>NUCLEOTIDE SEQUENCE [LARGE SCALE GENOMIC DNA]</scope>
    <source>
        <strain evidence="14">Derp</strain>
    </source>
</reference>
<comment type="cofactor">
    <cofactor evidence="1">
        <name>heme b</name>
        <dbReference type="ChEBI" id="CHEBI:60344"/>
    </cofactor>
</comment>
<evidence type="ECO:0000313" key="15">
    <source>
        <dbReference type="Proteomes" id="UP000887458"/>
    </source>
</evidence>
<evidence type="ECO:0000256" key="2">
    <source>
        <dbReference type="ARBA" id="ARBA00004141"/>
    </source>
</evidence>
<dbReference type="InterPro" id="IPR003780">
    <property type="entry name" value="COX15/CtaA_fam"/>
</dbReference>
<feature type="transmembrane region" description="Helical" evidence="12">
    <location>
        <begin position="693"/>
        <end position="721"/>
    </location>
</feature>
<dbReference type="Proteomes" id="UP000887458">
    <property type="component" value="Unassembled WGS sequence"/>
</dbReference>
<dbReference type="PANTHER" id="PTHR23289">
    <property type="entry name" value="CYTOCHROME C OXIDASE ASSEMBLY PROTEIN COX15"/>
    <property type="match status" value="1"/>
</dbReference>
<feature type="transmembrane region" description="Helical" evidence="12">
    <location>
        <begin position="279"/>
        <end position="300"/>
    </location>
</feature>
<evidence type="ECO:0000256" key="4">
    <source>
        <dbReference type="ARBA" id="ARBA00022723"/>
    </source>
</evidence>
<comment type="subcellular location">
    <subcellularLocation>
        <location evidence="2">Membrane</location>
        <topology evidence="2">Multi-pass membrane protein</topology>
    </subcellularLocation>
</comment>
<feature type="transmembrane region" description="Helical" evidence="12">
    <location>
        <begin position="804"/>
        <end position="826"/>
    </location>
</feature>
<keyword evidence="15" id="KW-1185">Reference proteome</keyword>
<dbReference type="InterPro" id="IPR002656">
    <property type="entry name" value="Acyl_transf_3_dom"/>
</dbReference>
<reference evidence="14 15" key="1">
    <citation type="journal article" date="2018" name="J. Allergy Clin. Immunol.">
        <title>High-quality assembly of Dermatophagoides pteronyssinus genome and transcriptome reveals a wide range of novel allergens.</title>
        <authorList>
            <person name="Liu X.Y."/>
            <person name="Yang K.Y."/>
            <person name="Wang M.Q."/>
            <person name="Kwok J.S."/>
            <person name="Zeng X."/>
            <person name="Yang Z."/>
            <person name="Xiao X.J."/>
            <person name="Lau C.P."/>
            <person name="Li Y."/>
            <person name="Huang Z.M."/>
            <person name="Ba J.G."/>
            <person name="Yim A.K."/>
            <person name="Ouyang C.Y."/>
            <person name="Ngai S.M."/>
            <person name="Chan T.F."/>
            <person name="Leung E.L."/>
            <person name="Liu L."/>
            <person name="Liu Z.G."/>
            <person name="Tsui S.K."/>
        </authorList>
    </citation>
    <scope>NUCLEOTIDE SEQUENCE [LARGE SCALE GENOMIC DNA]</scope>
    <source>
        <strain evidence="14">Derp</strain>
    </source>
</reference>
<evidence type="ECO:0000256" key="11">
    <source>
        <dbReference type="ARBA" id="ARBA00048044"/>
    </source>
</evidence>
<feature type="transmembrane region" description="Helical" evidence="12">
    <location>
        <begin position="922"/>
        <end position="939"/>
    </location>
</feature>
<keyword evidence="7" id="KW-0408">Iron</keyword>
<evidence type="ECO:0000256" key="5">
    <source>
        <dbReference type="ARBA" id="ARBA00022989"/>
    </source>
</evidence>
<feature type="domain" description="Nose resistant-to-fluoxetine protein N-terminal" evidence="13">
    <location>
        <begin position="405"/>
        <end position="564"/>
    </location>
</feature>
<accession>A0ABQ8JE63</accession>
<protein>
    <submittedName>
        <fullName evidence="14">Cytochrome c oxidase assembly protein cox15</fullName>
    </submittedName>
</protein>
<dbReference type="Pfam" id="PF20146">
    <property type="entry name" value="NRF"/>
    <property type="match status" value="1"/>
</dbReference>
<comment type="pathway">
    <text evidence="10">Porphyrin-containing compound metabolism; heme A biosynthesis; heme A from heme O: step 1/1.</text>
</comment>
<evidence type="ECO:0000256" key="10">
    <source>
        <dbReference type="ARBA" id="ARBA00044501"/>
    </source>
</evidence>
<keyword evidence="5 12" id="KW-1133">Transmembrane helix</keyword>
<keyword evidence="6" id="KW-0560">Oxidoreductase</keyword>
<feature type="transmembrane region" description="Helical" evidence="12">
    <location>
        <begin position="833"/>
        <end position="859"/>
    </location>
</feature>
<feature type="transmembrane region" description="Helical" evidence="12">
    <location>
        <begin position="75"/>
        <end position="96"/>
    </location>
</feature>
<keyword evidence="8" id="KW-0350">Heme biosynthesis</keyword>
<organism evidence="14 15">
    <name type="scientific">Dermatophagoides pteronyssinus</name>
    <name type="common">European house dust mite</name>
    <dbReference type="NCBI Taxonomy" id="6956"/>
    <lineage>
        <taxon>Eukaryota</taxon>
        <taxon>Metazoa</taxon>
        <taxon>Ecdysozoa</taxon>
        <taxon>Arthropoda</taxon>
        <taxon>Chelicerata</taxon>
        <taxon>Arachnida</taxon>
        <taxon>Acari</taxon>
        <taxon>Acariformes</taxon>
        <taxon>Sarcoptiformes</taxon>
        <taxon>Astigmata</taxon>
        <taxon>Psoroptidia</taxon>
        <taxon>Analgoidea</taxon>
        <taxon>Pyroglyphidae</taxon>
        <taxon>Dermatophagoidinae</taxon>
        <taxon>Dermatophagoides</taxon>
    </lineage>
</organism>